<evidence type="ECO:0000256" key="1">
    <source>
        <dbReference type="ARBA" id="ARBA00022980"/>
    </source>
</evidence>
<accession>A0A7V4CHF8</accession>
<protein>
    <recommendedName>
        <fullName evidence="3">Small ribosomal subunit protein bS16</fullName>
    </recommendedName>
</protein>
<dbReference type="HAMAP" id="MF_00385">
    <property type="entry name" value="Ribosomal_bS16"/>
    <property type="match status" value="1"/>
</dbReference>
<dbReference type="PANTHER" id="PTHR12919">
    <property type="entry name" value="30S RIBOSOMAL PROTEIN S16"/>
    <property type="match status" value="1"/>
</dbReference>
<comment type="similarity">
    <text evidence="3">Belongs to the bacterial ribosomal protein bS16 family.</text>
</comment>
<dbReference type="GO" id="GO:0005737">
    <property type="term" value="C:cytoplasm"/>
    <property type="evidence" value="ECO:0007669"/>
    <property type="project" value="UniProtKB-ARBA"/>
</dbReference>
<keyword evidence="1 3" id="KW-0689">Ribosomal protein</keyword>
<gene>
    <name evidence="3" type="primary">rpsP</name>
    <name evidence="4" type="ORF">ENU28_01715</name>
</gene>
<dbReference type="InterPro" id="IPR020592">
    <property type="entry name" value="Ribosomal_bS16_CS"/>
</dbReference>
<dbReference type="InterPro" id="IPR023803">
    <property type="entry name" value="Ribosomal_bS16_dom_sf"/>
</dbReference>
<dbReference type="NCBIfam" id="TIGR00002">
    <property type="entry name" value="S16"/>
    <property type="match status" value="1"/>
</dbReference>
<reference evidence="4" key="1">
    <citation type="journal article" date="2020" name="mSystems">
        <title>Genome- and Community-Level Interaction Insights into Carbon Utilization and Element Cycling Functions of Hydrothermarchaeota in Hydrothermal Sediment.</title>
        <authorList>
            <person name="Zhou Z."/>
            <person name="Liu Y."/>
            <person name="Xu W."/>
            <person name="Pan J."/>
            <person name="Luo Z.H."/>
            <person name="Li M."/>
        </authorList>
    </citation>
    <scope>NUCLEOTIDE SEQUENCE [LARGE SCALE GENOMIC DNA]</scope>
    <source>
        <strain evidence="4">SpSt-655</strain>
    </source>
</reference>
<comment type="caution">
    <text evidence="4">The sequence shown here is derived from an EMBL/GenBank/DDBJ whole genome shotgun (WGS) entry which is preliminary data.</text>
</comment>
<keyword evidence="2 3" id="KW-0687">Ribonucleoprotein</keyword>
<name>A0A7V4CHF8_UNCW3</name>
<dbReference type="GO" id="GO:0006412">
    <property type="term" value="P:translation"/>
    <property type="evidence" value="ECO:0007669"/>
    <property type="project" value="UniProtKB-UniRule"/>
</dbReference>
<evidence type="ECO:0000256" key="2">
    <source>
        <dbReference type="ARBA" id="ARBA00023274"/>
    </source>
</evidence>
<dbReference type="GO" id="GO:0015935">
    <property type="term" value="C:small ribosomal subunit"/>
    <property type="evidence" value="ECO:0007669"/>
    <property type="project" value="TreeGrafter"/>
</dbReference>
<sequence>MVRIRLTRMGRTGIPHYRIVVTDSRNPRDGKYIECVGYYNPKKDILEINKERISYWLSCGAQPTEVVKRLLSKVEKETNLNQTLKGGNYDVA</sequence>
<dbReference type="AlphaFoldDB" id="A0A7V4CHF8"/>
<dbReference type="EMBL" id="DTBX01000063">
    <property type="protein sequence ID" value="HGQ55165.1"/>
    <property type="molecule type" value="Genomic_DNA"/>
</dbReference>
<evidence type="ECO:0000313" key="4">
    <source>
        <dbReference type="EMBL" id="HGQ55165.1"/>
    </source>
</evidence>
<dbReference type="Pfam" id="PF00886">
    <property type="entry name" value="Ribosomal_S16"/>
    <property type="match status" value="1"/>
</dbReference>
<dbReference type="PANTHER" id="PTHR12919:SF20">
    <property type="entry name" value="SMALL RIBOSOMAL SUBUNIT PROTEIN BS16M"/>
    <property type="match status" value="1"/>
</dbReference>
<dbReference type="Gene3D" id="3.30.1320.10">
    <property type="match status" value="1"/>
</dbReference>
<evidence type="ECO:0000256" key="3">
    <source>
        <dbReference type="HAMAP-Rule" id="MF_00385"/>
    </source>
</evidence>
<dbReference type="GO" id="GO:0003735">
    <property type="term" value="F:structural constituent of ribosome"/>
    <property type="evidence" value="ECO:0007669"/>
    <property type="project" value="InterPro"/>
</dbReference>
<proteinExistence type="inferred from homology"/>
<dbReference type="PROSITE" id="PS00732">
    <property type="entry name" value="RIBOSOMAL_S16"/>
    <property type="match status" value="1"/>
</dbReference>
<organism evidence="4">
    <name type="scientific">candidate division WOR-3 bacterium</name>
    <dbReference type="NCBI Taxonomy" id="2052148"/>
    <lineage>
        <taxon>Bacteria</taxon>
        <taxon>Bacteria division WOR-3</taxon>
    </lineage>
</organism>
<dbReference type="SUPFAM" id="SSF54565">
    <property type="entry name" value="Ribosomal protein S16"/>
    <property type="match status" value="1"/>
</dbReference>
<dbReference type="InterPro" id="IPR000307">
    <property type="entry name" value="Ribosomal_bS16"/>
</dbReference>